<dbReference type="PANTHER" id="PTHR36307:SF1">
    <property type="entry name" value="FLAGELLA BASAL BODY P-RING FORMATION PROTEIN FLGA"/>
    <property type="match status" value="1"/>
</dbReference>
<proteinExistence type="inferred from homology"/>
<dbReference type="NCBIfam" id="TIGR03170">
    <property type="entry name" value="flgA_cterm"/>
    <property type="match status" value="1"/>
</dbReference>
<evidence type="ECO:0000259" key="5">
    <source>
        <dbReference type="SMART" id="SM00858"/>
    </source>
</evidence>
<feature type="chain" id="PRO_5007748366" description="Flagella basal body P-ring formation protein FlgA" evidence="4">
    <location>
        <begin position="25"/>
        <end position="228"/>
    </location>
</feature>
<evidence type="ECO:0000256" key="3">
    <source>
        <dbReference type="ARBA" id="ARBA00022764"/>
    </source>
</evidence>
<dbReference type="SMART" id="SM00858">
    <property type="entry name" value="SAF"/>
    <property type="match status" value="1"/>
</dbReference>
<dbReference type="OrthoDB" id="8561436at2"/>
<reference evidence="7" key="1">
    <citation type="submission" date="2016-01" db="EMBL/GenBank/DDBJ databases">
        <title>Draft genome of Chromobacterium sp. F49.</title>
        <authorList>
            <person name="Hong K.W."/>
        </authorList>
    </citation>
    <scope>NUCLEOTIDE SEQUENCE [LARGE SCALE GENOMIC DNA]</scope>
    <source>
        <strain evidence="7">CN10</strain>
    </source>
</reference>
<dbReference type="Pfam" id="PF17656">
    <property type="entry name" value="ChapFlgA_N"/>
    <property type="match status" value="1"/>
</dbReference>
<dbReference type="EMBL" id="LQQU01000030">
    <property type="protein sequence ID" value="KZE30044.1"/>
    <property type="molecule type" value="Genomic_DNA"/>
</dbReference>
<dbReference type="InterPro" id="IPR041231">
    <property type="entry name" value="FlgA_N"/>
</dbReference>
<comment type="caution">
    <text evidence="6">The sequence shown here is derived from an EMBL/GenBank/DDBJ whole genome shotgun (WGS) entry which is preliminary data.</text>
</comment>
<protein>
    <recommendedName>
        <fullName evidence="4">Flagella basal body P-ring formation protein FlgA</fullName>
    </recommendedName>
</protein>
<dbReference type="GO" id="GO:0042597">
    <property type="term" value="C:periplasmic space"/>
    <property type="evidence" value="ECO:0007669"/>
    <property type="project" value="UniProtKB-SubCell"/>
</dbReference>
<keyword evidence="2 4" id="KW-0732">Signal</keyword>
<dbReference type="Gene3D" id="3.90.1210.10">
    <property type="entry name" value="Antifreeze-like/N-acetylneuraminic acid synthase C-terminal domain"/>
    <property type="match status" value="1"/>
</dbReference>
<comment type="function">
    <text evidence="4">Involved in the assembly process of the P-ring formation. It may associate with FlgF on the rod constituting a structure essential for the P-ring assembly or may act as a modulator protein for the P-ring assembly.</text>
</comment>
<evidence type="ECO:0000256" key="2">
    <source>
        <dbReference type="ARBA" id="ARBA00022729"/>
    </source>
</evidence>
<dbReference type="CDD" id="cd11614">
    <property type="entry name" value="SAF_CpaB_FlgA_like"/>
    <property type="match status" value="1"/>
</dbReference>
<sequence length="228" mass="23500">MDAMKTSRLLAATLSCAFAVPALASGGWAALDAPVRAFLDAELAPRGVSYQLRRPAGRLALPACAAPQLSWPAGAAQSGNTFVEVGCAAAGWQLRYPVSIGEARVGVVTTRRIQAGETLSAADLKLAPLPNPALGGQVLDAPEAAVGQVVKSGLPEGAWLRRFMLVAPIVVRSNQPVLVRAQSDGFVVSAQGKALGNAAAGDEVSVRMPSGRQVRGRVQADGSVRLPF</sequence>
<dbReference type="AlphaFoldDB" id="A0A165F215"/>
<name>A0A165F215_9NEIS</name>
<dbReference type="InterPro" id="IPR017585">
    <property type="entry name" value="SAF_FlgA"/>
</dbReference>
<accession>A0A165F215</accession>
<keyword evidence="3 4" id="KW-0574">Periplasm</keyword>
<feature type="signal peptide" evidence="4">
    <location>
        <begin position="1"/>
        <end position="24"/>
    </location>
</feature>
<evidence type="ECO:0000256" key="4">
    <source>
        <dbReference type="RuleBase" id="RU362063"/>
    </source>
</evidence>
<keyword evidence="4" id="KW-1005">Bacterial flagellum biogenesis</keyword>
<organism evidence="6 7">
    <name type="scientific">Crenobacter luteus</name>
    <dbReference type="NCBI Taxonomy" id="1452487"/>
    <lineage>
        <taxon>Bacteria</taxon>
        <taxon>Pseudomonadati</taxon>
        <taxon>Pseudomonadota</taxon>
        <taxon>Betaproteobacteria</taxon>
        <taxon>Neisseriales</taxon>
        <taxon>Neisseriaceae</taxon>
        <taxon>Crenobacter</taxon>
    </lineage>
</organism>
<evidence type="ECO:0000313" key="7">
    <source>
        <dbReference type="Proteomes" id="UP000076625"/>
    </source>
</evidence>
<keyword evidence="7" id="KW-1185">Reference proteome</keyword>
<dbReference type="Pfam" id="PF13144">
    <property type="entry name" value="ChapFlgA"/>
    <property type="match status" value="1"/>
</dbReference>
<dbReference type="Proteomes" id="UP000076625">
    <property type="component" value="Unassembled WGS sequence"/>
</dbReference>
<evidence type="ECO:0000313" key="6">
    <source>
        <dbReference type="EMBL" id="KZE30044.1"/>
    </source>
</evidence>
<feature type="domain" description="SAF" evidence="5">
    <location>
        <begin position="104"/>
        <end position="166"/>
    </location>
</feature>
<gene>
    <name evidence="6" type="ORF">AVW16_13000</name>
</gene>
<comment type="similarity">
    <text evidence="4">Belongs to the FlgA family.</text>
</comment>
<dbReference type="GO" id="GO:0044780">
    <property type="term" value="P:bacterial-type flagellum assembly"/>
    <property type="evidence" value="ECO:0007669"/>
    <property type="project" value="InterPro"/>
</dbReference>
<dbReference type="Gene3D" id="2.30.30.760">
    <property type="match status" value="1"/>
</dbReference>
<dbReference type="PANTHER" id="PTHR36307">
    <property type="entry name" value="FLAGELLA BASAL BODY P-RING FORMATION PROTEIN FLGA"/>
    <property type="match status" value="1"/>
</dbReference>
<comment type="subcellular location">
    <subcellularLocation>
        <location evidence="1 4">Periplasm</location>
    </subcellularLocation>
</comment>
<dbReference type="InterPro" id="IPR039246">
    <property type="entry name" value="Flagellar_FlgA"/>
</dbReference>
<evidence type="ECO:0000256" key="1">
    <source>
        <dbReference type="ARBA" id="ARBA00004418"/>
    </source>
</evidence>
<dbReference type="InterPro" id="IPR013974">
    <property type="entry name" value="SAF"/>
</dbReference>
<dbReference type="STRING" id="1452487.AVW16_13000"/>